<keyword evidence="3" id="KW-0202">Cytokine</keyword>
<reference evidence="6 7" key="1">
    <citation type="submission" date="2009-06" db="EMBL/GenBank/DDBJ databases">
        <title>The Genome Sequence of Loxodonta africana (African elephant).</title>
        <authorList>
            <person name="Di Palma F."/>
            <person name="Heiman D."/>
            <person name="Young S."/>
            <person name="Johnson J."/>
            <person name="Lander E.S."/>
            <person name="Lindblad-Toh K."/>
        </authorList>
    </citation>
    <scope>NUCLEOTIDE SEQUENCE [LARGE SCALE GENOMIC DNA]</scope>
    <source>
        <strain evidence="6 7">Isolate ISIS603380</strain>
    </source>
</reference>
<evidence type="ECO:0000256" key="5">
    <source>
        <dbReference type="ARBA" id="ARBA00024822"/>
    </source>
</evidence>
<comment type="subcellular location">
    <subcellularLocation>
        <location evidence="1">Secreted</location>
    </subcellularLocation>
</comment>
<keyword evidence="4" id="KW-0964">Secreted</keyword>
<evidence type="ECO:0000256" key="1">
    <source>
        <dbReference type="ARBA" id="ARBA00004613"/>
    </source>
</evidence>
<dbReference type="GO" id="GO:0005146">
    <property type="term" value="F:leukemia inhibitory factor receptor binding"/>
    <property type="evidence" value="ECO:0007669"/>
    <property type="project" value="InterPro"/>
</dbReference>
<proteinExistence type="predicted"/>
<name>G3U1F6_LOXAF</name>
<dbReference type="GO" id="GO:0008284">
    <property type="term" value="P:positive regulation of cell population proliferation"/>
    <property type="evidence" value="ECO:0007669"/>
    <property type="project" value="TreeGrafter"/>
</dbReference>
<dbReference type="Ensembl" id="ENSLAFT00000032695.1">
    <property type="protein sequence ID" value="ENSLAFP00000021664.1"/>
    <property type="gene ID" value="ENSLAFG00000027687.1"/>
</dbReference>
<dbReference type="GO" id="GO:0005615">
    <property type="term" value="C:extracellular space"/>
    <property type="evidence" value="ECO:0007669"/>
    <property type="project" value="UniProtKB-KW"/>
</dbReference>
<dbReference type="PANTHER" id="PTHR10633">
    <property type="entry name" value="LEUKEMIA INHIBITORY FACTOR"/>
    <property type="match status" value="1"/>
</dbReference>
<protein>
    <recommendedName>
        <fullName evidence="2">Leukemia inhibitory factor</fullName>
    </recommendedName>
</protein>
<dbReference type="InterPro" id="IPR003624">
    <property type="entry name" value="Leukemia_IF"/>
</dbReference>
<accession>G3U1F6</accession>
<dbReference type="InterPro" id="IPR001581">
    <property type="entry name" value="Leukemia_IF/oncostatin"/>
</dbReference>
<keyword evidence="7" id="KW-1185">Reference proteome</keyword>
<dbReference type="PRINTS" id="PR01883">
    <property type="entry name" value="LEUKAEMIAIF"/>
</dbReference>
<dbReference type="STRING" id="9785.ENSLAFP00000021664"/>
<reference evidence="6" key="3">
    <citation type="submission" date="2025-09" db="UniProtKB">
        <authorList>
            <consortium name="Ensembl"/>
        </authorList>
    </citation>
    <scope>IDENTIFICATION</scope>
    <source>
        <strain evidence="6">Isolate ISIS603380</strain>
    </source>
</reference>
<evidence type="ECO:0000256" key="3">
    <source>
        <dbReference type="ARBA" id="ARBA00022514"/>
    </source>
</evidence>
<sequence length="75" mass="8287">TSLGSITQNLHSKLSSMGHIFQGLLSNVQGHLCNERHMGHVDTSYSPYTSGKNILQKKLSCQLLGKYKQVITKLS</sequence>
<dbReference type="GO" id="GO:0006955">
    <property type="term" value="P:immune response"/>
    <property type="evidence" value="ECO:0007669"/>
    <property type="project" value="InterPro"/>
</dbReference>
<dbReference type="HOGENOM" id="CLU_192591_0_0_1"/>
<dbReference type="InterPro" id="IPR009079">
    <property type="entry name" value="4_helix_cytokine-like_core"/>
</dbReference>
<dbReference type="Gene3D" id="1.20.1250.10">
    <property type="match status" value="1"/>
</dbReference>
<dbReference type="GO" id="GO:0048861">
    <property type="term" value="P:leukemia inhibitory factor signaling pathway"/>
    <property type="evidence" value="ECO:0007669"/>
    <property type="project" value="TreeGrafter"/>
</dbReference>
<evidence type="ECO:0000313" key="7">
    <source>
        <dbReference type="Proteomes" id="UP000007646"/>
    </source>
</evidence>
<evidence type="ECO:0000256" key="2">
    <source>
        <dbReference type="ARBA" id="ARBA00016836"/>
    </source>
</evidence>
<dbReference type="OMA" id="GHLCNER"/>
<reference evidence="6" key="2">
    <citation type="submission" date="2025-08" db="UniProtKB">
        <authorList>
            <consortium name="Ensembl"/>
        </authorList>
    </citation>
    <scope>IDENTIFICATION</scope>
    <source>
        <strain evidence="6">Isolate ISIS603380</strain>
    </source>
</reference>
<dbReference type="GO" id="GO:0008083">
    <property type="term" value="F:growth factor activity"/>
    <property type="evidence" value="ECO:0007669"/>
    <property type="project" value="TreeGrafter"/>
</dbReference>
<dbReference type="PANTHER" id="PTHR10633:SF0">
    <property type="entry name" value="LEUKEMIA INHIBITORY FACTOR"/>
    <property type="match status" value="1"/>
</dbReference>
<comment type="function">
    <text evidence="5">LIF has the capacity to induce terminal differentiation in leukemic cells. Its activities include the induction of hematopoietic differentiation in normal and myeloid leukemia cells, the induction of neuronal cell differentiation, and the stimulation of acute-phase protein synthesis in hepatocytes.</text>
</comment>
<evidence type="ECO:0000256" key="4">
    <source>
        <dbReference type="ARBA" id="ARBA00022525"/>
    </source>
</evidence>
<evidence type="ECO:0000313" key="6">
    <source>
        <dbReference type="Ensembl" id="ENSLAFP00000021664.1"/>
    </source>
</evidence>
<dbReference type="Pfam" id="PF01291">
    <property type="entry name" value="LIF_OSM"/>
    <property type="match status" value="1"/>
</dbReference>
<organism evidence="6 7">
    <name type="scientific">Loxodonta africana</name>
    <name type="common">African elephant</name>
    <dbReference type="NCBI Taxonomy" id="9785"/>
    <lineage>
        <taxon>Eukaryota</taxon>
        <taxon>Metazoa</taxon>
        <taxon>Chordata</taxon>
        <taxon>Craniata</taxon>
        <taxon>Vertebrata</taxon>
        <taxon>Euteleostomi</taxon>
        <taxon>Mammalia</taxon>
        <taxon>Eutheria</taxon>
        <taxon>Afrotheria</taxon>
        <taxon>Proboscidea</taxon>
        <taxon>Elephantidae</taxon>
        <taxon>Loxodonta</taxon>
    </lineage>
</organism>
<dbReference type="GO" id="GO:0045595">
    <property type="term" value="P:regulation of cell differentiation"/>
    <property type="evidence" value="ECO:0007669"/>
    <property type="project" value="TreeGrafter"/>
</dbReference>
<dbReference type="Proteomes" id="UP000007646">
    <property type="component" value="Unassembled WGS sequence"/>
</dbReference>
<dbReference type="GO" id="GO:0005125">
    <property type="term" value="F:cytokine activity"/>
    <property type="evidence" value="ECO:0007669"/>
    <property type="project" value="UniProtKB-KW"/>
</dbReference>
<dbReference type="SUPFAM" id="SSF47266">
    <property type="entry name" value="4-helical cytokines"/>
    <property type="match status" value="1"/>
</dbReference>
<dbReference type="AlphaFoldDB" id="G3U1F6"/>
<dbReference type="InParanoid" id="G3U1F6"/>